<dbReference type="EMBL" id="CALTRL010001841">
    <property type="protein sequence ID" value="CAH7673867.1"/>
    <property type="molecule type" value="Genomic_DNA"/>
</dbReference>
<organism evidence="2 3">
    <name type="scientific">Phakopsora pachyrhizi</name>
    <name type="common">Asian soybean rust disease fungus</name>
    <dbReference type="NCBI Taxonomy" id="170000"/>
    <lineage>
        <taxon>Eukaryota</taxon>
        <taxon>Fungi</taxon>
        <taxon>Dikarya</taxon>
        <taxon>Basidiomycota</taxon>
        <taxon>Pucciniomycotina</taxon>
        <taxon>Pucciniomycetes</taxon>
        <taxon>Pucciniales</taxon>
        <taxon>Phakopsoraceae</taxon>
        <taxon>Phakopsora</taxon>
    </lineage>
</organism>
<accession>A0AAV0AY25</accession>
<proteinExistence type="predicted"/>
<feature type="compositionally biased region" description="Polar residues" evidence="1">
    <location>
        <begin position="282"/>
        <end position="291"/>
    </location>
</feature>
<evidence type="ECO:0000313" key="2">
    <source>
        <dbReference type="EMBL" id="CAH7673867.1"/>
    </source>
</evidence>
<evidence type="ECO:0000256" key="1">
    <source>
        <dbReference type="SAM" id="MobiDB-lite"/>
    </source>
</evidence>
<sequence>MQDSHFNPYLSHQQSRPRNNSYNNPQLSSTITGPRTLSIRFAPLPDPRASRPLLTTPSGISVWCSREELPDGTWGEYKMVIKRDNGQVVAVEDLQDIKERKAVLEAFEEQSHFNPDLLHEAPKQPISNRNYLYENDQSRKLSTANSTIQSPDVSSETRLGNLFNDSVPSQANTTGGFPLYRTTSADTVSILSSSSLGNLESQARNNYSSSLTKKLIDVVKKPLKSYSHKLTPTASLPIEQISGFGAPLTKSRSAESTLSKRSTWRSSLNLGIRRTQSREEASSTAMVSSMHQDILHPISDGPNNLAEHSTSRNQHVQSDSLDGRSRCSSETTSSTGSGSLNGDSTSNDSSSQAQSLDSSPSRRKLPDEEDLNEEELEEEERLKARALIESPFLRGAKEVFKDREHHRVLKT</sequence>
<name>A0AAV0AY25_PHAPC</name>
<feature type="compositionally biased region" description="Acidic residues" evidence="1">
    <location>
        <begin position="367"/>
        <end position="379"/>
    </location>
</feature>
<keyword evidence="3" id="KW-1185">Reference proteome</keyword>
<feature type="region of interest" description="Disordered" evidence="1">
    <location>
        <begin position="269"/>
        <end position="384"/>
    </location>
</feature>
<feature type="compositionally biased region" description="Low complexity" evidence="1">
    <location>
        <begin position="328"/>
        <end position="359"/>
    </location>
</feature>
<dbReference type="Proteomes" id="UP001153365">
    <property type="component" value="Unassembled WGS sequence"/>
</dbReference>
<gene>
    <name evidence="2" type="ORF">PPACK8108_LOCUS8768</name>
</gene>
<feature type="region of interest" description="Disordered" evidence="1">
    <location>
        <begin position="1"/>
        <end position="34"/>
    </location>
</feature>
<evidence type="ECO:0000313" key="3">
    <source>
        <dbReference type="Proteomes" id="UP001153365"/>
    </source>
</evidence>
<feature type="compositionally biased region" description="Polar residues" evidence="1">
    <location>
        <begin position="306"/>
        <end position="320"/>
    </location>
</feature>
<protein>
    <submittedName>
        <fullName evidence="2">Uncharacterized protein</fullName>
    </submittedName>
</protein>
<reference evidence="2" key="1">
    <citation type="submission" date="2022-06" db="EMBL/GenBank/DDBJ databases">
        <authorList>
            <consortium name="SYNGENTA / RWTH Aachen University"/>
        </authorList>
    </citation>
    <scope>NUCLEOTIDE SEQUENCE</scope>
</reference>
<comment type="caution">
    <text evidence="2">The sequence shown here is derived from an EMBL/GenBank/DDBJ whole genome shotgun (WGS) entry which is preliminary data.</text>
</comment>
<dbReference type="AlphaFoldDB" id="A0AAV0AY25"/>